<organism evidence="2 3">
    <name type="scientific">Candidatus Aquitaenariimonas noxiae</name>
    <dbReference type="NCBI Taxonomy" id="1974741"/>
    <lineage>
        <taxon>Bacteria</taxon>
        <taxon>Pseudomonadati</taxon>
        <taxon>Candidatus Omnitrophota</taxon>
        <taxon>Candidatus Aquitaenariimonas</taxon>
    </lineage>
</organism>
<sequence>MKKIALMGSEDFIEPFKREGFEVLWVYPLAYSMLYEKGNKVFLNEGGFKEKLDFLKSEIFKFNPDYFLANQWFFIKQLLNLADAKAGAIAGLYIDFLSELHKKGIVTIITCEDDTAVFGVKPIRSVTTNFNIVATYTLQNKKKYERCGQAVIYFPYYVTIDLPTKHVSELPSDFFIPKLDVFFIGTMGFDRRMFLKRLSRKISDLNYFFGSKTIFYTSLKETSFDWDDRNLVKEFYKKTSVNVIYGLGGDKFFNKCWGVSNRVFNVAYCRSFFIIDYRKHLEDIFDIDLKLYCFRNLNECCKLIRFYLKNPSFRDELSDKFYNIVKERFTITPSIKQLIYNIEAATMKNSWRSVGN</sequence>
<dbReference type="InterPro" id="IPR055259">
    <property type="entry name" value="YkvP/CgeB_Glyco_trans-like"/>
</dbReference>
<evidence type="ECO:0000313" key="2">
    <source>
        <dbReference type="EMBL" id="PIU42072.1"/>
    </source>
</evidence>
<dbReference type="Pfam" id="PF13524">
    <property type="entry name" value="Glyco_trans_1_2"/>
    <property type="match status" value="1"/>
</dbReference>
<comment type="caution">
    <text evidence="2">The sequence shown here is derived from an EMBL/GenBank/DDBJ whole genome shotgun (WGS) entry which is preliminary data.</text>
</comment>
<feature type="domain" description="Spore protein YkvP/CgeB glycosyl transferase-like" evidence="1">
    <location>
        <begin position="193"/>
        <end position="338"/>
    </location>
</feature>
<evidence type="ECO:0000259" key="1">
    <source>
        <dbReference type="Pfam" id="PF13524"/>
    </source>
</evidence>
<dbReference type="Proteomes" id="UP000230052">
    <property type="component" value="Unassembled WGS sequence"/>
</dbReference>
<protein>
    <recommendedName>
        <fullName evidence="1">Spore protein YkvP/CgeB glycosyl transferase-like domain-containing protein</fullName>
    </recommendedName>
</protein>
<evidence type="ECO:0000313" key="3">
    <source>
        <dbReference type="Proteomes" id="UP000230052"/>
    </source>
</evidence>
<dbReference type="AlphaFoldDB" id="A0A2J0KU92"/>
<accession>A0A2J0KU92</accession>
<reference evidence="2 3" key="1">
    <citation type="submission" date="2017-09" db="EMBL/GenBank/DDBJ databases">
        <title>Depth-based differentiation of microbial function through sediment-hosted aquifers and enrichment of novel symbionts in the deep terrestrial subsurface.</title>
        <authorList>
            <person name="Probst A.J."/>
            <person name="Ladd B."/>
            <person name="Jarett J.K."/>
            <person name="Geller-Mcgrath D.E."/>
            <person name="Sieber C.M."/>
            <person name="Emerson J.B."/>
            <person name="Anantharaman K."/>
            <person name="Thomas B.C."/>
            <person name="Malmstrom R."/>
            <person name="Stieglmeier M."/>
            <person name="Klingl A."/>
            <person name="Woyke T."/>
            <person name="Ryan C.M."/>
            <person name="Banfield J.F."/>
        </authorList>
    </citation>
    <scope>NUCLEOTIDE SEQUENCE [LARGE SCALE GENOMIC DNA]</scope>
    <source>
        <strain evidence="2">CG07_land_8_20_14_0_80_42_15</strain>
    </source>
</reference>
<gene>
    <name evidence="2" type="ORF">COS99_02000</name>
</gene>
<name>A0A2J0KU92_9BACT</name>
<proteinExistence type="predicted"/>
<dbReference type="EMBL" id="PEWV01000020">
    <property type="protein sequence ID" value="PIU42072.1"/>
    <property type="molecule type" value="Genomic_DNA"/>
</dbReference>